<accession>A0A921IP66</accession>
<dbReference type="Gene3D" id="1.10.10.60">
    <property type="entry name" value="Homeodomain-like"/>
    <property type="match status" value="1"/>
</dbReference>
<proteinExistence type="predicted"/>
<dbReference type="SUPFAM" id="SSF46689">
    <property type="entry name" value="Homeodomain-like"/>
    <property type="match status" value="1"/>
</dbReference>
<reference evidence="2" key="1">
    <citation type="journal article" date="2021" name="PeerJ">
        <title>Extensive microbial diversity within the chicken gut microbiome revealed by metagenomics and culture.</title>
        <authorList>
            <person name="Gilroy R."/>
            <person name="Ravi A."/>
            <person name="Getino M."/>
            <person name="Pursley I."/>
            <person name="Horton D.L."/>
            <person name="Alikhan N.F."/>
            <person name="Baker D."/>
            <person name="Gharbi K."/>
            <person name="Hall N."/>
            <person name="Watson M."/>
            <person name="Adriaenssens E.M."/>
            <person name="Foster-Nyarko E."/>
            <person name="Jarju S."/>
            <person name="Secka A."/>
            <person name="Antonio M."/>
            <person name="Oren A."/>
            <person name="Chaudhuri R.R."/>
            <person name="La Ragione R."/>
            <person name="Hildebrand F."/>
            <person name="Pallen M.J."/>
        </authorList>
    </citation>
    <scope>NUCLEOTIDE SEQUENCE</scope>
    <source>
        <strain evidence="2">ChiGjej2B2-7701</strain>
    </source>
</reference>
<dbReference type="EMBL" id="DYVF01000040">
    <property type="protein sequence ID" value="HJG30869.1"/>
    <property type="molecule type" value="Genomic_DNA"/>
</dbReference>
<dbReference type="AlphaFoldDB" id="A0A921IP66"/>
<dbReference type="GO" id="GO:0003677">
    <property type="term" value="F:DNA binding"/>
    <property type="evidence" value="ECO:0007669"/>
    <property type="project" value="InterPro"/>
</dbReference>
<feature type="coiled-coil region" evidence="1">
    <location>
        <begin position="61"/>
        <end position="88"/>
    </location>
</feature>
<dbReference type="GO" id="GO:0006313">
    <property type="term" value="P:DNA transposition"/>
    <property type="evidence" value="ECO:0007669"/>
    <property type="project" value="InterPro"/>
</dbReference>
<dbReference type="RefSeq" id="WP_204570631.1">
    <property type="nucleotide sequence ID" value="NZ_JAUEIM010000003.1"/>
</dbReference>
<sequence length="97" mass="11002">MGQNPANKYTPEFRRETADYVIASGRPITECCRELGLNSKTVNDWVLKRRRELGETAPGPSGDQAAELRSARKRIRELEMENEFLKKAAAFFARTQG</sequence>
<dbReference type="Proteomes" id="UP000746751">
    <property type="component" value="Unassembled WGS sequence"/>
</dbReference>
<evidence type="ECO:0000256" key="1">
    <source>
        <dbReference type="SAM" id="Coils"/>
    </source>
</evidence>
<dbReference type="InterPro" id="IPR002514">
    <property type="entry name" value="Transposase_8"/>
</dbReference>
<protein>
    <submittedName>
        <fullName evidence="2">Transposase</fullName>
    </submittedName>
</protein>
<organism evidence="2 3">
    <name type="scientific">Collinsella ihumii</name>
    <dbReference type="NCBI Taxonomy" id="1720204"/>
    <lineage>
        <taxon>Bacteria</taxon>
        <taxon>Bacillati</taxon>
        <taxon>Actinomycetota</taxon>
        <taxon>Coriobacteriia</taxon>
        <taxon>Coriobacteriales</taxon>
        <taxon>Coriobacteriaceae</taxon>
        <taxon>Collinsella</taxon>
    </lineage>
</organism>
<gene>
    <name evidence="2" type="ORF">K8U80_05680</name>
</gene>
<reference evidence="2" key="2">
    <citation type="submission" date="2021-09" db="EMBL/GenBank/DDBJ databases">
        <authorList>
            <person name="Gilroy R."/>
        </authorList>
    </citation>
    <scope>NUCLEOTIDE SEQUENCE</scope>
    <source>
        <strain evidence="2">ChiGjej2B2-7701</strain>
    </source>
</reference>
<comment type="caution">
    <text evidence="2">The sequence shown here is derived from an EMBL/GenBank/DDBJ whole genome shotgun (WGS) entry which is preliminary data.</text>
</comment>
<name>A0A921IP66_9ACTN</name>
<evidence type="ECO:0000313" key="3">
    <source>
        <dbReference type="Proteomes" id="UP000746751"/>
    </source>
</evidence>
<dbReference type="Pfam" id="PF01527">
    <property type="entry name" value="HTH_Tnp_1"/>
    <property type="match status" value="1"/>
</dbReference>
<evidence type="ECO:0000313" key="2">
    <source>
        <dbReference type="EMBL" id="HJG30869.1"/>
    </source>
</evidence>
<dbReference type="InterPro" id="IPR009057">
    <property type="entry name" value="Homeodomain-like_sf"/>
</dbReference>
<dbReference type="GO" id="GO:0004803">
    <property type="term" value="F:transposase activity"/>
    <property type="evidence" value="ECO:0007669"/>
    <property type="project" value="InterPro"/>
</dbReference>
<keyword evidence="1" id="KW-0175">Coiled coil</keyword>